<evidence type="ECO:0000256" key="1">
    <source>
        <dbReference type="ARBA" id="ARBA00007068"/>
    </source>
</evidence>
<dbReference type="Pfam" id="PF03576">
    <property type="entry name" value="Peptidase_S58"/>
    <property type="match status" value="1"/>
</dbReference>
<keyword evidence="2" id="KW-0378">Hydrolase</keyword>
<sequence>MRFRELVSPPDAYETGPLNKITDLEGIEVGHFTLIEDAPRCLRTGISIVRISGVYGSPIPAACSVFNGYGKSMGLVQIEELGTVESDIFLTNTLSIGAVQQGAAKLALEDNPEMTSLNVVVMECNDGYLSDIRSLSIREEMVSKAVMDARKDFALGSCGAGTGMICFGYKGGIGSSSRIIEFDGRKYTVGAIVLSNFGRSSDLRIPSLELSNDSGSSAQGAGSLIMILGTDLPLMPHQLKRVSRHMSLAIGLLGAPGHHGSGDISLAFSTAREYSLRDQRLMKNENTISEIFRASAWACVEAIVDSMLSSDSMTGFKGSVKSLKSAVIRKP</sequence>
<dbReference type="STRING" id="660470.Theba_1572"/>
<dbReference type="GO" id="GO:0004177">
    <property type="term" value="F:aminopeptidase activity"/>
    <property type="evidence" value="ECO:0007669"/>
    <property type="project" value="UniProtKB-KW"/>
</dbReference>
<name>I2F5P1_9BACT</name>
<dbReference type="KEGG" id="mpg:Theba_1572"/>
<evidence type="ECO:0000313" key="3">
    <source>
        <dbReference type="Proteomes" id="UP000002881"/>
    </source>
</evidence>
<gene>
    <name evidence="2" type="ORF">Theba_1572</name>
</gene>
<accession>I2F5P1</accession>
<dbReference type="GeneID" id="87107369"/>
<organism evidence="2 3">
    <name type="scientific">Mesotoga prima MesG1.Ag.4.2</name>
    <dbReference type="NCBI Taxonomy" id="660470"/>
    <lineage>
        <taxon>Bacteria</taxon>
        <taxon>Thermotogati</taxon>
        <taxon>Thermotogota</taxon>
        <taxon>Thermotogae</taxon>
        <taxon>Kosmotogales</taxon>
        <taxon>Kosmotogaceae</taxon>
        <taxon>Mesotoga</taxon>
    </lineage>
</organism>
<protein>
    <submittedName>
        <fullName evidence="2">L-aminopeptidase/D-esterase</fullName>
    </submittedName>
</protein>
<dbReference type="eggNOG" id="COG3191">
    <property type="taxonomic scope" value="Bacteria"/>
</dbReference>
<dbReference type="AlphaFoldDB" id="I2F5P1"/>
<dbReference type="SUPFAM" id="SSF56266">
    <property type="entry name" value="DmpA/ArgJ-like"/>
    <property type="match status" value="1"/>
</dbReference>
<dbReference type="HOGENOM" id="CLU_024709_0_0_0"/>
<dbReference type="PANTHER" id="PTHR36512:SF3">
    <property type="entry name" value="BLR5678 PROTEIN"/>
    <property type="match status" value="1"/>
</dbReference>
<dbReference type="InterPro" id="IPR016117">
    <property type="entry name" value="ArgJ-like_dom_sf"/>
</dbReference>
<dbReference type="Gene3D" id="3.60.70.12">
    <property type="entry name" value="L-amino peptidase D-ALA esterase/amidase"/>
    <property type="match status" value="1"/>
</dbReference>
<dbReference type="Proteomes" id="UP000002881">
    <property type="component" value="Chromosome"/>
</dbReference>
<comment type="similarity">
    <text evidence="1">Belongs to the peptidase S58 family.</text>
</comment>
<reference evidence="2 3" key="1">
    <citation type="journal article" date="2012" name="Genome Biol. Evol.">
        <title>Genome Sequence of the Mesophilic Thermotogales Bacterium Mesotoga prima MesG1.Ag.4.2 Reveals the Largest Thermotogales Genome To Date.</title>
        <authorList>
            <person name="Zhaxybayeva O."/>
            <person name="Swithers K.S."/>
            <person name="Foght J."/>
            <person name="Green A.G."/>
            <person name="Bruce D."/>
            <person name="Detter C."/>
            <person name="Han S."/>
            <person name="Teshima H."/>
            <person name="Han J."/>
            <person name="Woyke T."/>
            <person name="Pitluck S."/>
            <person name="Nolan M."/>
            <person name="Ivanova N."/>
            <person name="Pati A."/>
            <person name="Land M.L."/>
            <person name="Dlutek M."/>
            <person name="Doolittle W.F."/>
            <person name="Noll K.M."/>
            <person name="Nesbo C.L."/>
        </authorList>
    </citation>
    <scope>NUCLEOTIDE SEQUENCE [LARGE SCALE GENOMIC DNA]</scope>
    <source>
        <strain evidence="3">mesG1.Ag.4.2</strain>
    </source>
</reference>
<keyword evidence="2" id="KW-0645">Protease</keyword>
<proteinExistence type="inferred from homology"/>
<dbReference type="RefSeq" id="WP_014731151.1">
    <property type="nucleotide sequence ID" value="NC_017934.1"/>
</dbReference>
<dbReference type="InterPro" id="IPR005321">
    <property type="entry name" value="Peptidase_S58_DmpA"/>
</dbReference>
<keyword evidence="3" id="KW-1185">Reference proteome</keyword>
<evidence type="ECO:0000313" key="2">
    <source>
        <dbReference type="EMBL" id="AFK07244.1"/>
    </source>
</evidence>
<keyword evidence="2" id="KW-0031">Aminopeptidase</keyword>
<dbReference type="PANTHER" id="PTHR36512">
    <property type="entry name" value="D-AMINOPEPTIDASE"/>
    <property type="match status" value="1"/>
</dbReference>
<dbReference type="EMBL" id="CP003532">
    <property type="protein sequence ID" value="AFK07244.1"/>
    <property type="molecule type" value="Genomic_DNA"/>
</dbReference>